<evidence type="ECO:0000256" key="4">
    <source>
        <dbReference type="ARBA" id="ARBA00023125"/>
    </source>
</evidence>
<dbReference type="SUPFAM" id="SSF57716">
    <property type="entry name" value="Glucocorticoid receptor-like (DNA-binding domain)"/>
    <property type="match status" value="1"/>
</dbReference>
<dbReference type="Gene3D" id="3.30.160.60">
    <property type="entry name" value="Classic Zinc Finger"/>
    <property type="match status" value="1"/>
</dbReference>
<feature type="compositionally biased region" description="Basic and acidic residues" evidence="7">
    <location>
        <begin position="1705"/>
        <end position="1717"/>
    </location>
</feature>
<feature type="compositionally biased region" description="Acidic residues" evidence="7">
    <location>
        <begin position="1844"/>
        <end position="1861"/>
    </location>
</feature>
<evidence type="ECO:0000256" key="1">
    <source>
        <dbReference type="ARBA" id="ARBA00022723"/>
    </source>
</evidence>
<feature type="region of interest" description="Disordered" evidence="7">
    <location>
        <begin position="199"/>
        <end position="229"/>
    </location>
</feature>
<dbReference type="InParanoid" id="A0A6P7F2V5"/>
<keyword evidence="2 5" id="KW-0863">Zinc-finger</keyword>
<dbReference type="InterPro" id="IPR038441">
    <property type="entry name" value="THAP_Znf_sf"/>
</dbReference>
<dbReference type="GO" id="GO:0005516">
    <property type="term" value="F:calmodulin binding"/>
    <property type="evidence" value="ECO:0007669"/>
    <property type="project" value="TreeGrafter"/>
</dbReference>
<feature type="region of interest" description="Disordered" evidence="7">
    <location>
        <begin position="1373"/>
        <end position="1416"/>
    </location>
</feature>
<dbReference type="SMART" id="SM00692">
    <property type="entry name" value="DM3"/>
    <property type="match status" value="1"/>
</dbReference>
<feature type="compositionally biased region" description="Acidic residues" evidence="7">
    <location>
        <begin position="1720"/>
        <end position="1748"/>
    </location>
</feature>
<feature type="compositionally biased region" description="Basic residues" evidence="7">
    <location>
        <begin position="206"/>
        <end position="215"/>
    </location>
</feature>
<name>A0A6P7F2V5_DIAVI</name>
<feature type="compositionally biased region" description="Basic and acidic residues" evidence="7">
    <location>
        <begin position="1463"/>
        <end position="1517"/>
    </location>
</feature>
<dbReference type="PROSITE" id="PS00028">
    <property type="entry name" value="ZINC_FINGER_C2H2_1"/>
    <property type="match status" value="4"/>
</dbReference>
<feature type="compositionally biased region" description="Pro residues" evidence="7">
    <location>
        <begin position="403"/>
        <end position="412"/>
    </location>
</feature>
<feature type="compositionally biased region" description="Basic and acidic residues" evidence="7">
    <location>
        <begin position="1801"/>
        <end position="1810"/>
    </location>
</feature>
<feature type="compositionally biased region" description="Acidic residues" evidence="7">
    <location>
        <begin position="1693"/>
        <end position="1704"/>
    </location>
</feature>
<feature type="compositionally biased region" description="Polar residues" evidence="7">
    <location>
        <begin position="2049"/>
        <end position="2059"/>
    </location>
</feature>
<dbReference type="SMART" id="SM00355">
    <property type="entry name" value="ZnF_C2H2"/>
    <property type="match status" value="6"/>
</dbReference>
<feature type="compositionally biased region" description="Basic and acidic residues" evidence="7">
    <location>
        <begin position="1624"/>
        <end position="1658"/>
    </location>
</feature>
<feature type="compositionally biased region" description="Low complexity" evidence="7">
    <location>
        <begin position="1562"/>
        <end position="1577"/>
    </location>
</feature>
<dbReference type="GO" id="GO:0003677">
    <property type="term" value="F:DNA binding"/>
    <property type="evidence" value="ECO:0007669"/>
    <property type="project" value="UniProtKB-UniRule"/>
</dbReference>
<dbReference type="PROSITE" id="PS50950">
    <property type="entry name" value="ZF_THAP"/>
    <property type="match status" value="1"/>
</dbReference>
<dbReference type="Pfam" id="PF25429">
    <property type="entry name" value="zf-POGZ"/>
    <property type="match status" value="1"/>
</dbReference>
<proteinExistence type="predicted"/>
<dbReference type="PANTHER" id="PTHR10699:SF16">
    <property type="entry name" value="SPERM SURFACE PROTEIN SP17"/>
    <property type="match status" value="1"/>
</dbReference>
<keyword evidence="1" id="KW-0479">Metal-binding</keyword>
<evidence type="ECO:0000256" key="7">
    <source>
        <dbReference type="SAM" id="MobiDB-lite"/>
    </source>
</evidence>
<dbReference type="Gene3D" id="6.20.210.20">
    <property type="entry name" value="THAP domain"/>
    <property type="match status" value="1"/>
</dbReference>
<feature type="compositionally biased region" description="Polar residues" evidence="7">
    <location>
        <begin position="417"/>
        <end position="438"/>
    </location>
</feature>
<evidence type="ECO:0000256" key="6">
    <source>
        <dbReference type="PROSITE-ProRule" id="PRU00309"/>
    </source>
</evidence>
<feature type="compositionally biased region" description="Acidic residues" evidence="7">
    <location>
        <begin position="1922"/>
        <end position="1954"/>
    </location>
</feature>
<gene>
    <name evidence="10" type="primary">LOC114324247</name>
</gene>
<keyword evidence="3" id="KW-0862">Zinc</keyword>
<evidence type="ECO:0000313" key="10">
    <source>
        <dbReference type="RefSeq" id="XP_028127845.1"/>
    </source>
</evidence>
<feature type="domain" description="C2H2-type" evidence="8">
    <location>
        <begin position="1193"/>
        <end position="1221"/>
    </location>
</feature>
<dbReference type="PANTHER" id="PTHR10699">
    <property type="entry name" value="NEUROMODULIN"/>
    <property type="match status" value="1"/>
</dbReference>
<feature type="compositionally biased region" description="Acidic residues" evidence="7">
    <location>
        <begin position="1964"/>
        <end position="1982"/>
    </location>
</feature>
<feature type="domain" description="THAP-type" evidence="9">
    <location>
        <begin position="1"/>
        <end position="101"/>
    </location>
</feature>
<dbReference type="PROSITE" id="PS50157">
    <property type="entry name" value="ZINC_FINGER_C2H2_2"/>
    <property type="match status" value="1"/>
</dbReference>
<reference evidence="10" key="1">
    <citation type="submission" date="2025-08" db="UniProtKB">
        <authorList>
            <consortium name="RefSeq"/>
        </authorList>
    </citation>
    <scope>IDENTIFICATION</scope>
    <source>
        <tissue evidence="10">Whole insect</tissue>
    </source>
</reference>
<keyword evidence="4 6" id="KW-0238">DNA-binding</keyword>
<protein>
    <submittedName>
        <fullName evidence="10">Uncharacterized protein LOC114324247 isoform X1</fullName>
    </submittedName>
</protein>
<dbReference type="InterPro" id="IPR057618">
    <property type="entry name" value="Znf_POGZ/Z280C-D-like"/>
</dbReference>
<evidence type="ECO:0000256" key="2">
    <source>
        <dbReference type="ARBA" id="ARBA00022771"/>
    </source>
</evidence>
<dbReference type="InterPro" id="IPR013087">
    <property type="entry name" value="Znf_C2H2_type"/>
</dbReference>
<dbReference type="Pfam" id="PF05485">
    <property type="entry name" value="THAP"/>
    <property type="match status" value="1"/>
</dbReference>
<feature type="compositionally biased region" description="Acidic residues" evidence="7">
    <location>
        <begin position="1886"/>
        <end position="1912"/>
    </location>
</feature>
<feature type="region of interest" description="Disordered" evidence="7">
    <location>
        <begin position="949"/>
        <end position="1004"/>
    </location>
</feature>
<feature type="region of interest" description="Disordered" evidence="7">
    <location>
        <begin position="133"/>
        <end position="167"/>
    </location>
</feature>
<feature type="compositionally biased region" description="Basic and acidic residues" evidence="7">
    <location>
        <begin position="1374"/>
        <end position="1396"/>
    </location>
</feature>
<feature type="compositionally biased region" description="Basic and acidic residues" evidence="7">
    <location>
        <begin position="1665"/>
        <end position="1691"/>
    </location>
</feature>
<evidence type="ECO:0000259" key="9">
    <source>
        <dbReference type="PROSITE" id="PS50950"/>
    </source>
</evidence>
<dbReference type="RefSeq" id="XP_028127845.1">
    <property type="nucleotide sequence ID" value="XM_028272044.1"/>
</dbReference>
<feature type="compositionally biased region" description="Polar residues" evidence="7">
    <location>
        <begin position="970"/>
        <end position="1001"/>
    </location>
</feature>
<feature type="compositionally biased region" description="Polar residues" evidence="7">
    <location>
        <begin position="526"/>
        <end position="540"/>
    </location>
</feature>
<accession>A0A6P7F2V5</accession>
<feature type="region of interest" description="Disordered" evidence="7">
    <location>
        <begin position="374"/>
        <end position="547"/>
    </location>
</feature>
<feature type="compositionally biased region" description="Basic and acidic residues" evidence="7">
    <location>
        <begin position="1581"/>
        <end position="1592"/>
    </location>
</feature>
<organism evidence="10">
    <name type="scientific">Diabrotica virgifera virgifera</name>
    <name type="common">western corn rootworm</name>
    <dbReference type="NCBI Taxonomy" id="50390"/>
    <lineage>
        <taxon>Eukaryota</taxon>
        <taxon>Metazoa</taxon>
        <taxon>Ecdysozoa</taxon>
        <taxon>Arthropoda</taxon>
        <taxon>Hexapoda</taxon>
        <taxon>Insecta</taxon>
        <taxon>Pterygota</taxon>
        <taxon>Neoptera</taxon>
        <taxon>Endopterygota</taxon>
        <taxon>Coleoptera</taxon>
        <taxon>Polyphaga</taxon>
        <taxon>Cucujiformia</taxon>
        <taxon>Chrysomeloidea</taxon>
        <taxon>Chrysomelidae</taxon>
        <taxon>Galerucinae</taxon>
        <taxon>Diabroticina</taxon>
        <taxon>Diabroticites</taxon>
        <taxon>Diabrotica</taxon>
    </lineage>
</organism>
<feature type="region of interest" description="Disordered" evidence="7">
    <location>
        <begin position="1430"/>
        <end position="2110"/>
    </location>
</feature>
<dbReference type="SMART" id="SM00980">
    <property type="entry name" value="THAP"/>
    <property type="match status" value="1"/>
</dbReference>
<feature type="compositionally biased region" description="Basic and acidic residues" evidence="7">
    <location>
        <begin position="1766"/>
        <end position="1777"/>
    </location>
</feature>
<feature type="compositionally biased region" description="Basic and acidic residues" evidence="7">
    <location>
        <begin position="1600"/>
        <end position="1618"/>
    </location>
</feature>
<evidence type="ECO:0000256" key="5">
    <source>
        <dbReference type="PROSITE-ProRule" id="PRU00042"/>
    </source>
</evidence>
<evidence type="ECO:0000259" key="8">
    <source>
        <dbReference type="PROSITE" id="PS50157"/>
    </source>
</evidence>
<dbReference type="InterPro" id="IPR006612">
    <property type="entry name" value="THAP_Znf"/>
</dbReference>
<dbReference type="GO" id="GO:0008270">
    <property type="term" value="F:zinc ion binding"/>
    <property type="evidence" value="ECO:0007669"/>
    <property type="project" value="UniProtKB-KW"/>
</dbReference>
<feature type="compositionally biased region" description="Basic and acidic residues" evidence="7">
    <location>
        <begin position="1862"/>
        <end position="1885"/>
    </location>
</feature>
<dbReference type="OrthoDB" id="10032537at2759"/>
<feature type="compositionally biased region" description="Acidic residues" evidence="7">
    <location>
        <begin position="1811"/>
        <end position="1837"/>
    </location>
</feature>
<evidence type="ECO:0000256" key="3">
    <source>
        <dbReference type="ARBA" id="ARBA00022833"/>
    </source>
</evidence>
<feature type="compositionally biased region" description="Polar residues" evidence="7">
    <location>
        <begin position="457"/>
        <end position="477"/>
    </location>
</feature>
<sequence>MKKLSCIVPDCDSVDSQHDGANTKFHQFPKEAEVRKKWLKAIKRTEGEVNKRSKVCSRHFKTDDYAITRLNYGVGGKPTASGSKNTCEFKALKSEAVPNMNLPPKSTFKIKISKKDNSKHIKVEEIKVKEEKIEKPERVKMPKRPAPPDSPPRSRTGSRPSRAASKEALKQMQLLLDDENDAVEIPDDYFFDVMPIAPSPPMGPPPKKKHKVSHRKSADATAKPAPTDRDTIVLQTITNRDAENTLELDCWVEQPDQIHKDRRKKYLDEQKELQDKLDALVAENHGKVIFKNETSTIIEVLEQVRSAVEGAEKPPTSVIINNNLGGTQSYNLVMDPTAGLVASAPIQITPPVVTPALVAVTPQKAPQARISVVQDLQQTPPPAPTTPRVATRNRARGSTSKNTPPPPAPVATPPTRSKATPAQSTPPVQAPPTRNQTRAQVQTTPAPKPPPATPQTRGQVQNTPQTRGQNAQTRGQNTPRAAQIPTPTPTQTRAQAAAATPPTPTPTPPQTRGKKQVNTRARGVPGSNTFTTTVRPSETNVEGGLSAGNKNQVVEVDLTSTDDTETSKLPPDSREIAFNKLQGKTYPSLVVVARPHLRAKDLSLDRPKLDAKVKSVLMHAPPKFTEWLIQQGLIRSEQKCTVHTSTQLKLGMYSDVSKFPYSGGYVWISECCPQRFVSVFSGSLFEGSPHPPVVILKLLYHWACQTNIQNVVQWVKVDNLYVKGMFTWLRSICTVGLQSHFRQLGGPGVKVEVGVISLGTSSQDGSTRQVKVEVLGVLEADSKLIRLRAVEPQSDGDRSYKKRFSKILEPLVSWVHPHSMLVADMTVDKQALYNMGFTNVVVSTVVTNNQIMEYLRRIVPRMFQNTLSLLSRQIIQQFLDELVWREWFGTSSLQAFDSVVQHLAEQTRYESGMSLIVRLNKVAQNPFKSWNMGLPNTPKIPVENNAINATNATNNSKKSRNARKPELPKTPTQTPHTFLSSVKVNQVTPTDVNRPPKSTSPDVPEQMVPLESYYYGTIETYTKTPKITLNMKCPFCKSVFDNNIQLMSHLFKHAHNVSMDAQLCRYCLTSVATANDLLKHIATSHPAETKFDNGFCCLICETPYMNPFILGKHMSKEHSPSELPYQCGTCGYRCSNHKQAIDHFYKAHDNGPTIQCPFCLKSTTVFTSSRNIVQNMNYFIQHLQKHQRKNLARRCGKCNSWFVQKDALNDHQKKMHISQRGKPELVPWTAPRNGIMVPKSKMDKYPVDAEVIDFDALKLDLSKGLMCKECDTPMDTPKHFPSFESCQNPNCQYSTCCTNAMQEHNAKCSKTNNPIAEEKLPFEMFCICGFSNTDGNRMAKHLATCERKSAYPSRADARSATVTHSMLDVLGLVRRAEEIPKPTDTTKSDDSKPKPKTEKRKRAKNEEESTIDGANANKDSVEVLTIDEKEDEVEVNKRKRRRLLIQKKESTGDVITVVDDKDEVNKKDGNDIEKTKTTDKPEIENKDVEQPLAEDKSSDSKSKDETLETEEKLKQDDTPQPMEQNATENVDDTSEPMEQNTTENVDESVTDTPKDGDDVQPSENVEAAASENEQSANLQNHVDDSENTSEEKQEMEEDKENLADSTDDKSQDTEIVDKDTEETNLTKEHELEDKDGTDINKKEEDTSSKSIEQDKGDENDMENQTDDKLHDDERDNEESVDKNVPEDKNGDSLEGESKEEDLLEEERSKEDNVEKSNVENLEEESRENEECQEEDLRENDVSQEEESQDNVQNVDKDDKEEIGDEGESKDNESLDDKDYSEESQEVQNKHEEEAKIDEDELKVQSEKEAETQDEAMEEQEEKQVDDDQELDREDETTEDKVDVAEDDEEEVNEDKEEDVVEEKDAAVAEEKDEAMAEEKDESMAEEKEEDEAEDNKDVNEDIEDVLLEEEDVIDNKEKDTVEDKEEEVAEEHEGVDEDREEINKDEEDDESQEAEDVHKGEDAVTNDEELNEITEKEQDDLESSEKQSEDLNASEKQSEDLDVSEKQSEDMDVSEKQSEDFDVSEKQSEDFDTSEKQSLDFEGPEDPTDLQNHVTNDNTNEAERPTYKQPKFSSDDIHDLLSNVVGETESDSKNPNVDSGGDGSTPMDTD</sequence>
<feature type="compositionally biased region" description="Low complexity" evidence="7">
    <location>
        <begin position="153"/>
        <end position="162"/>
    </location>
</feature>
<feature type="compositionally biased region" description="Basic and acidic residues" evidence="7">
    <location>
        <begin position="1996"/>
        <end position="2039"/>
    </location>
</feature>
<feature type="compositionally biased region" description="Low complexity" evidence="7">
    <location>
        <begin position="478"/>
        <end position="500"/>
    </location>
</feature>